<dbReference type="RefSeq" id="WP_231913492.1">
    <property type="nucleotide sequence ID" value="NZ_LS483464.1"/>
</dbReference>
<protein>
    <submittedName>
        <fullName evidence="5">Adenylyltransferase/sulfurtransferase</fullName>
    </submittedName>
</protein>
<evidence type="ECO:0000259" key="4">
    <source>
        <dbReference type="PROSITE" id="PS50206"/>
    </source>
</evidence>
<dbReference type="PROSITE" id="PS50206">
    <property type="entry name" value="RHODANESE_3"/>
    <property type="match status" value="1"/>
</dbReference>
<dbReference type="STRING" id="1724.GCA_001044175_02084"/>
<gene>
    <name evidence="5" type="ORF">ATK06_2065</name>
</gene>
<dbReference type="InterPro" id="IPR000594">
    <property type="entry name" value="ThiF_NAD_FAD-bd"/>
</dbReference>
<dbReference type="Gene3D" id="3.40.50.720">
    <property type="entry name" value="NAD(P)-binding Rossmann-like Domain"/>
    <property type="match status" value="1"/>
</dbReference>
<dbReference type="Gene3D" id="3.40.250.10">
    <property type="entry name" value="Rhodanese-like domain"/>
    <property type="match status" value="1"/>
</dbReference>
<dbReference type="GO" id="GO:0005737">
    <property type="term" value="C:cytoplasm"/>
    <property type="evidence" value="ECO:0007669"/>
    <property type="project" value="TreeGrafter"/>
</dbReference>
<dbReference type="PANTHER" id="PTHR10953:SF102">
    <property type="entry name" value="ADENYLYLTRANSFERASE AND SULFURTRANSFERASE MOCS3"/>
    <property type="match status" value="1"/>
</dbReference>
<proteinExistence type="predicted"/>
<dbReference type="EMBL" id="PDJF01000001">
    <property type="protein sequence ID" value="PFG28936.1"/>
    <property type="molecule type" value="Genomic_DNA"/>
</dbReference>
<dbReference type="SUPFAM" id="SSF69572">
    <property type="entry name" value="Activating enzymes of the ubiquitin-like proteins"/>
    <property type="match status" value="1"/>
</dbReference>
<keyword evidence="3" id="KW-0067">ATP-binding</keyword>
<dbReference type="Proteomes" id="UP000221653">
    <property type="component" value="Unassembled WGS sequence"/>
</dbReference>
<organism evidence="5 6">
    <name type="scientific">Corynebacterium renale</name>
    <dbReference type="NCBI Taxonomy" id="1724"/>
    <lineage>
        <taxon>Bacteria</taxon>
        <taxon>Bacillati</taxon>
        <taxon>Actinomycetota</taxon>
        <taxon>Actinomycetes</taxon>
        <taxon>Mycobacteriales</taxon>
        <taxon>Corynebacteriaceae</taxon>
        <taxon>Corynebacterium</taxon>
    </lineage>
</organism>
<dbReference type="CDD" id="cd00757">
    <property type="entry name" value="ThiF_MoeB_HesA_family"/>
    <property type="match status" value="1"/>
</dbReference>
<dbReference type="AlphaFoldDB" id="A0A2A9DRE7"/>
<dbReference type="Pfam" id="PF00899">
    <property type="entry name" value="ThiF"/>
    <property type="match status" value="1"/>
</dbReference>
<evidence type="ECO:0000256" key="1">
    <source>
        <dbReference type="ARBA" id="ARBA00022679"/>
    </source>
</evidence>
<dbReference type="GO" id="GO:0008641">
    <property type="term" value="F:ubiquitin-like modifier activating enzyme activity"/>
    <property type="evidence" value="ECO:0007669"/>
    <property type="project" value="InterPro"/>
</dbReference>
<dbReference type="CDD" id="cd00158">
    <property type="entry name" value="RHOD"/>
    <property type="match status" value="1"/>
</dbReference>
<feature type="domain" description="Rhodanese" evidence="4">
    <location>
        <begin position="264"/>
        <end position="346"/>
    </location>
</feature>
<keyword evidence="6" id="KW-1185">Reference proteome</keyword>
<evidence type="ECO:0000313" key="5">
    <source>
        <dbReference type="EMBL" id="PFG28936.1"/>
    </source>
</evidence>
<dbReference type="GO" id="GO:0016779">
    <property type="term" value="F:nucleotidyltransferase activity"/>
    <property type="evidence" value="ECO:0007669"/>
    <property type="project" value="UniProtKB-KW"/>
</dbReference>
<keyword evidence="5" id="KW-0548">Nucleotidyltransferase</keyword>
<keyword evidence="1 5" id="KW-0808">Transferase</keyword>
<dbReference type="InterPro" id="IPR035985">
    <property type="entry name" value="Ubiquitin-activating_enz"/>
</dbReference>
<dbReference type="Pfam" id="PF00581">
    <property type="entry name" value="Rhodanese"/>
    <property type="match status" value="1"/>
</dbReference>
<dbReference type="GO" id="GO:0005524">
    <property type="term" value="F:ATP binding"/>
    <property type="evidence" value="ECO:0007669"/>
    <property type="project" value="UniProtKB-KW"/>
</dbReference>
<keyword evidence="2" id="KW-0547">Nucleotide-binding</keyword>
<name>A0A2A9DRE7_9CORY</name>
<dbReference type="PANTHER" id="PTHR10953">
    <property type="entry name" value="UBIQUITIN-ACTIVATING ENZYME E1"/>
    <property type="match status" value="1"/>
</dbReference>
<dbReference type="SMART" id="SM00450">
    <property type="entry name" value="RHOD"/>
    <property type="match status" value="1"/>
</dbReference>
<evidence type="ECO:0000256" key="2">
    <source>
        <dbReference type="ARBA" id="ARBA00022741"/>
    </source>
</evidence>
<accession>A0A2A9DRE7</accession>
<dbReference type="InterPro" id="IPR036873">
    <property type="entry name" value="Rhodanese-like_dom_sf"/>
</dbReference>
<comment type="caution">
    <text evidence="5">The sequence shown here is derived from an EMBL/GenBank/DDBJ whole genome shotgun (WGS) entry which is preliminary data.</text>
</comment>
<sequence length="348" mass="36935">MNNEQAHRYLRQTTLAGFGTQAQEKLLDAHVAVIGAGGLGSPALLYLAGAGVGTITVIDDDTVDVTNLHRQVIHTDAAVGTLKVDSAREQMLALNPTIHVRTYAGRLTEANALHVLEDADVVLDGADNFATRHIASWACTRLGIPHVWASILGFESQLSVFWAGHGPVYEDIFPNPPAPGSVPSCAQAGVLGPLVGITGSAMALEALKLLSGVGTPLVGKLGYFDAMTGSWEYIPLSAEPAVAEHIREHGPVMDPASLREVDTIPEGAVLIDVREPFEFATGAIPGALNFPLSAVQRGAIPELPDDQPVVVYCAGGVRSLAAMDIWEQQGLRGMKSYRGGYQRWISQH</sequence>
<evidence type="ECO:0000256" key="3">
    <source>
        <dbReference type="ARBA" id="ARBA00022840"/>
    </source>
</evidence>
<evidence type="ECO:0000313" key="6">
    <source>
        <dbReference type="Proteomes" id="UP000221653"/>
    </source>
</evidence>
<dbReference type="InterPro" id="IPR001763">
    <property type="entry name" value="Rhodanese-like_dom"/>
</dbReference>
<dbReference type="InterPro" id="IPR045886">
    <property type="entry name" value="ThiF/MoeB/HesA"/>
</dbReference>
<reference evidence="5 6" key="1">
    <citation type="submission" date="2017-10" db="EMBL/GenBank/DDBJ databases">
        <title>Sequencing the genomes of 1000 actinobacteria strains.</title>
        <authorList>
            <person name="Klenk H.-P."/>
        </authorList>
    </citation>
    <scope>NUCLEOTIDE SEQUENCE [LARGE SCALE GENOMIC DNA]</scope>
    <source>
        <strain evidence="5 6">DSM 20688</strain>
    </source>
</reference>
<dbReference type="GO" id="GO:0004792">
    <property type="term" value="F:thiosulfate-cyanide sulfurtransferase activity"/>
    <property type="evidence" value="ECO:0007669"/>
    <property type="project" value="TreeGrafter"/>
</dbReference>
<dbReference type="FunFam" id="3.40.50.720:FF:000033">
    <property type="entry name" value="Adenylyltransferase and sulfurtransferase MOCS3"/>
    <property type="match status" value="1"/>
</dbReference>